<organism evidence="2 3">
    <name type="scientific">Thermosipho melanesiensis</name>
    <dbReference type="NCBI Taxonomy" id="46541"/>
    <lineage>
        <taxon>Bacteria</taxon>
        <taxon>Thermotogati</taxon>
        <taxon>Thermotogota</taxon>
        <taxon>Thermotogae</taxon>
        <taxon>Thermotogales</taxon>
        <taxon>Fervidobacteriaceae</taxon>
        <taxon>Thermosipho</taxon>
    </lineage>
</organism>
<protein>
    <submittedName>
        <fullName evidence="2">Metallophosphoesterase</fullName>
    </submittedName>
</protein>
<dbReference type="PANTHER" id="PTHR42850:SF4">
    <property type="entry name" value="ZINC-DEPENDENT ENDOPOLYPHOSPHATASE"/>
    <property type="match status" value="1"/>
</dbReference>
<name>A0ABN4UV76_9BACT</name>
<dbReference type="SUPFAM" id="SSF56300">
    <property type="entry name" value="Metallo-dependent phosphatases"/>
    <property type="match status" value="1"/>
</dbReference>
<sequence length="243" mass="27895">MVLVFSDIHGCYFEFEKVLSYFQKENKRYIFLGDYIDRGSYSKEVVEKVLELSPKVCLLGNHEDMMLRYLKFGHKSWLFPTNGGNSTIESFGGVENINTYLSFFEQLRFLHVEEFFGVKFLFSHANVLPDFPIEKATNYEGSYSEFLNDIGMDLSISNIWLREVYPLKGYVLIHGHTPTFNKKVGLYKVNDRIVDINIDTGCVYGGNLTALCFPENEKELSVCGGILVVNDKLETEVIGFESF</sequence>
<dbReference type="CDD" id="cd00144">
    <property type="entry name" value="MPP_PPP_family"/>
    <property type="match status" value="1"/>
</dbReference>
<dbReference type="EMBL" id="CP007389">
    <property type="protein sequence ID" value="APT74073.1"/>
    <property type="molecule type" value="Genomic_DNA"/>
</dbReference>
<evidence type="ECO:0000313" key="3">
    <source>
        <dbReference type="Proteomes" id="UP000185490"/>
    </source>
</evidence>
<feature type="domain" description="Calcineurin-like phosphoesterase" evidence="1">
    <location>
        <begin position="2"/>
        <end position="180"/>
    </location>
</feature>
<dbReference type="InterPro" id="IPR006186">
    <property type="entry name" value="Ser/Thr-sp_prot-phosphatase"/>
</dbReference>
<reference evidence="2 3" key="1">
    <citation type="submission" date="2014-02" db="EMBL/GenBank/DDBJ databases">
        <title>Diversity of Thermotogales isolates from hydrothermal vents.</title>
        <authorList>
            <person name="Haverkamp T.H.A."/>
            <person name="Lossouarn J."/>
            <person name="Geslin C."/>
            <person name="Nesbo C.L."/>
        </authorList>
    </citation>
    <scope>NUCLEOTIDE SEQUENCE [LARGE SCALE GENOMIC DNA]</scope>
    <source>
        <strain evidence="2 3">431</strain>
    </source>
</reference>
<evidence type="ECO:0000259" key="1">
    <source>
        <dbReference type="Pfam" id="PF00149"/>
    </source>
</evidence>
<dbReference type="InterPro" id="IPR029052">
    <property type="entry name" value="Metallo-depent_PP-like"/>
</dbReference>
<gene>
    <name evidence="2" type="ORF">BW47_06005</name>
</gene>
<dbReference type="InterPro" id="IPR004843">
    <property type="entry name" value="Calcineurin-like_PHP"/>
</dbReference>
<evidence type="ECO:0000313" key="2">
    <source>
        <dbReference type="EMBL" id="APT74073.1"/>
    </source>
</evidence>
<dbReference type="PANTHER" id="PTHR42850">
    <property type="entry name" value="METALLOPHOSPHOESTERASE"/>
    <property type="match status" value="1"/>
</dbReference>
<proteinExistence type="predicted"/>
<keyword evidence="3" id="KW-1185">Reference proteome</keyword>
<dbReference type="Gene3D" id="3.60.21.10">
    <property type="match status" value="1"/>
</dbReference>
<dbReference type="RefSeq" id="WP_012057335.1">
    <property type="nucleotide sequence ID" value="NZ_CP007389.1"/>
</dbReference>
<dbReference type="InterPro" id="IPR050126">
    <property type="entry name" value="Ap4A_hydrolase"/>
</dbReference>
<dbReference type="PRINTS" id="PR00114">
    <property type="entry name" value="STPHPHTASE"/>
</dbReference>
<accession>A0ABN4UV76</accession>
<dbReference type="Pfam" id="PF00149">
    <property type="entry name" value="Metallophos"/>
    <property type="match status" value="1"/>
</dbReference>
<dbReference type="Proteomes" id="UP000185490">
    <property type="component" value="Chromosome"/>
</dbReference>